<name>A0ABT9J1N3_9BACL</name>
<reference evidence="2 3" key="1">
    <citation type="submission" date="2023-08" db="EMBL/GenBank/DDBJ databases">
        <authorList>
            <person name="Park J.-S."/>
        </authorList>
    </citation>
    <scope>NUCLEOTIDE SEQUENCE [LARGE SCALE GENOMIC DNA]</scope>
    <source>
        <strain evidence="2 3">2205SS18-9</strain>
    </source>
</reference>
<dbReference type="Pfam" id="PF13472">
    <property type="entry name" value="Lipase_GDSL_2"/>
    <property type="match status" value="1"/>
</dbReference>
<evidence type="ECO:0000259" key="1">
    <source>
        <dbReference type="Pfam" id="PF13472"/>
    </source>
</evidence>
<protein>
    <submittedName>
        <fullName evidence="2">GDSL-type esterase/lipase family protein</fullName>
    </submittedName>
</protein>
<feature type="domain" description="SGNH hydrolase-type esterase" evidence="1">
    <location>
        <begin position="6"/>
        <end position="194"/>
    </location>
</feature>
<dbReference type="EMBL" id="JAVAMP010000008">
    <property type="protein sequence ID" value="MDP5275524.1"/>
    <property type="molecule type" value="Genomic_DNA"/>
</dbReference>
<proteinExistence type="predicted"/>
<dbReference type="Proteomes" id="UP001231941">
    <property type="component" value="Unassembled WGS sequence"/>
</dbReference>
<keyword evidence="3" id="KW-1185">Reference proteome</keyword>
<comment type="caution">
    <text evidence="2">The sequence shown here is derived from an EMBL/GenBank/DDBJ whole genome shotgun (WGS) entry which is preliminary data.</text>
</comment>
<gene>
    <name evidence="2" type="ORF">Q5Y73_15550</name>
</gene>
<sequence>MINYLALGDSLTVGVGAPSPQSGFVPQYVSMAYKQINKYVVCENFGVSGATSDDVLDMITNYDDVQVLIKQADIISITVGGNDMKNAALQFLKSKKQSVLAGALKRFNKNFDEIIDRIHYFKKYNTHKYMIRGMNLYNPFPNIPGTDVWVRKFNKHIQSFESKSIGIANVYPLFLGREKELLSYDQFHPNGKGYYLMATAMNELGYAPLVK</sequence>
<dbReference type="PANTHER" id="PTHR30383:SF27">
    <property type="entry name" value="SPORE GERMINATION LIPASE LIPC"/>
    <property type="match status" value="1"/>
</dbReference>
<dbReference type="InterPro" id="IPR051532">
    <property type="entry name" value="Ester_Hydrolysis_Enzymes"/>
</dbReference>
<dbReference type="PANTHER" id="PTHR30383">
    <property type="entry name" value="THIOESTERASE 1/PROTEASE 1/LYSOPHOSPHOLIPASE L1"/>
    <property type="match status" value="1"/>
</dbReference>
<evidence type="ECO:0000313" key="3">
    <source>
        <dbReference type="Proteomes" id="UP001231941"/>
    </source>
</evidence>
<accession>A0ABT9J1N3</accession>
<dbReference type="RefSeq" id="WP_305992832.1">
    <property type="nucleotide sequence ID" value="NZ_JAVAMP010000008.1"/>
</dbReference>
<dbReference type="InterPro" id="IPR013830">
    <property type="entry name" value="SGNH_hydro"/>
</dbReference>
<dbReference type="SUPFAM" id="SSF52266">
    <property type="entry name" value="SGNH hydrolase"/>
    <property type="match status" value="1"/>
</dbReference>
<dbReference type="InterPro" id="IPR036514">
    <property type="entry name" value="SGNH_hydro_sf"/>
</dbReference>
<organism evidence="2 3">
    <name type="scientific">Chengkuizengella axinellae</name>
    <dbReference type="NCBI Taxonomy" id="3064388"/>
    <lineage>
        <taxon>Bacteria</taxon>
        <taxon>Bacillati</taxon>
        <taxon>Bacillota</taxon>
        <taxon>Bacilli</taxon>
        <taxon>Bacillales</taxon>
        <taxon>Paenibacillaceae</taxon>
        <taxon>Chengkuizengella</taxon>
    </lineage>
</organism>
<evidence type="ECO:0000313" key="2">
    <source>
        <dbReference type="EMBL" id="MDP5275524.1"/>
    </source>
</evidence>
<dbReference type="Gene3D" id="3.40.50.1110">
    <property type="entry name" value="SGNH hydrolase"/>
    <property type="match status" value="1"/>
</dbReference>